<feature type="transmembrane region" description="Helical" evidence="1">
    <location>
        <begin position="222"/>
        <end position="245"/>
    </location>
</feature>
<evidence type="ECO:0000259" key="2">
    <source>
        <dbReference type="Pfam" id="PF07727"/>
    </source>
</evidence>
<proteinExistence type="predicted"/>
<feature type="domain" description="Reverse transcriptase Ty1/copia-type" evidence="2">
    <location>
        <begin position="51"/>
        <end position="185"/>
    </location>
</feature>
<dbReference type="EMBL" id="JACGWJ010000008">
    <property type="protein sequence ID" value="KAL0404590.1"/>
    <property type="molecule type" value="Genomic_DNA"/>
</dbReference>
<comment type="caution">
    <text evidence="3">The sequence shown here is derived from an EMBL/GenBank/DDBJ whole genome shotgun (WGS) entry which is preliminary data.</text>
</comment>
<evidence type="ECO:0000313" key="3">
    <source>
        <dbReference type="EMBL" id="KAL0404590.1"/>
    </source>
</evidence>
<reference evidence="3" key="2">
    <citation type="journal article" date="2024" name="Plant">
        <title>Genomic evolution and insights into agronomic trait innovations of Sesamum species.</title>
        <authorList>
            <person name="Miao H."/>
            <person name="Wang L."/>
            <person name="Qu L."/>
            <person name="Liu H."/>
            <person name="Sun Y."/>
            <person name="Le M."/>
            <person name="Wang Q."/>
            <person name="Wei S."/>
            <person name="Zheng Y."/>
            <person name="Lin W."/>
            <person name="Duan Y."/>
            <person name="Cao H."/>
            <person name="Xiong S."/>
            <person name="Wang X."/>
            <person name="Wei L."/>
            <person name="Li C."/>
            <person name="Ma Q."/>
            <person name="Ju M."/>
            <person name="Zhao R."/>
            <person name="Li G."/>
            <person name="Mu C."/>
            <person name="Tian Q."/>
            <person name="Mei H."/>
            <person name="Zhang T."/>
            <person name="Gao T."/>
            <person name="Zhang H."/>
        </authorList>
    </citation>
    <scope>NUCLEOTIDE SEQUENCE</scope>
    <source>
        <strain evidence="3">G02</strain>
    </source>
</reference>
<sequence length="251" mass="28739">MDSIMENNTWVLVDLPPGCKPLDCKWIFKKKMKVDGTIEKLKARLVKALDKDLVSKLVKSLYRLKQAPKQEHQKFDEVVLSSAYHLNQSYKCVYNKFDNSRNGVIICLYVDDILIFGTNQQQVDLTKEFLSSRFSMKVIGEADVILSIRIIRENKGISISQSHNIEKVLKKFNYFDCTTVSTPMDPSVKLMPNTRKTVFQLEYSKVIGCLMYTMTSTRPDIAYAKITLLLVVGYSYLAEVLSLGLQRSKLV</sequence>
<keyword evidence="1" id="KW-0812">Transmembrane</keyword>
<evidence type="ECO:0000256" key="1">
    <source>
        <dbReference type="SAM" id="Phobius"/>
    </source>
</evidence>
<keyword evidence="1" id="KW-0472">Membrane</keyword>
<protein>
    <submittedName>
        <fullName evidence="3">Retrovirus-related Pol polyprotein from transposon TNT 1-94</fullName>
    </submittedName>
</protein>
<dbReference type="InterPro" id="IPR013103">
    <property type="entry name" value="RVT_2"/>
</dbReference>
<keyword evidence="1" id="KW-1133">Transmembrane helix</keyword>
<gene>
    <name evidence="3" type="ORF">Sradi_2099800</name>
</gene>
<dbReference type="AlphaFoldDB" id="A0AAW2TI08"/>
<organism evidence="3">
    <name type="scientific">Sesamum radiatum</name>
    <name type="common">Black benniseed</name>
    <dbReference type="NCBI Taxonomy" id="300843"/>
    <lineage>
        <taxon>Eukaryota</taxon>
        <taxon>Viridiplantae</taxon>
        <taxon>Streptophyta</taxon>
        <taxon>Embryophyta</taxon>
        <taxon>Tracheophyta</taxon>
        <taxon>Spermatophyta</taxon>
        <taxon>Magnoliopsida</taxon>
        <taxon>eudicotyledons</taxon>
        <taxon>Gunneridae</taxon>
        <taxon>Pentapetalae</taxon>
        <taxon>asterids</taxon>
        <taxon>lamiids</taxon>
        <taxon>Lamiales</taxon>
        <taxon>Pedaliaceae</taxon>
        <taxon>Sesamum</taxon>
    </lineage>
</organism>
<accession>A0AAW2TI08</accession>
<reference evidence="3" key="1">
    <citation type="submission" date="2020-06" db="EMBL/GenBank/DDBJ databases">
        <authorList>
            <person name="Li T."/>
            <person name="Hu X."/>
            <person name="Zhang T."/>
            <person name="Song X."/>
            <person name="Zhang H."/>
            <person name="Dai N."/>
            <person name="Sheng W."/>
            <person name="Hou X."/>
            <person name="Wei L."/>
        </authorList>
    </citation>
    <scope>NUCLEOTIDE SEQUENCE</scope>
    <source>
        <strain evidence="3">G02</strain>
        <tissue evidence="3">Leaf</tissue>
    </source>
</reference>
<name>A0AAW2TI08_SESRA</name>
<dbReference type="SUPFAM" id="SSF56672">
    <property type="entry name" value="DNA/RNA polymerases"/>
    <property type="match status" value="1"/>
</dbReference>
<dbReference type="InterPro" id="IPR043502">
    <property type="entry name" value="DNA/RNA_pol_sf"/>
</dbReference>
<dbReference type="Pfam" id="PF07727">
    <property type="entry name" value="RVT_2"/>
    <property type="match status" value="1"/>
</dbReference>